<dbReference type="RefSeq" id="XP_025360128.1">
    <property type="nucleotide sequence ID" value="XM_025506837.1"/>
</dbReference>
<sequence>MSTATLPPADPSLVGPSGYDFSVGTAIPANMAHAVSVSLPKWQDNVDYEEGRLGDVMQIGYPRFFVHKSIQKLASVLLRKFGTPGQADQEPEACYLFPSSRVADRCRSFMRAQHAQQHPDGPALAVRVVQFSLVLPSASVASGSAEQSLAAAPVQLFVVLFPASAGSLAKSYWQHTGDGISSRLAEHCLNILEETGRLGADDGPATPTATNGSSDDSPSSSTILTPPSTAEPVHRRYSKNRHYSRAAPASGSTTPGTATPSVTTTAPPTSSSAASSVPPVRMADAADPDAELMASDQSSYLEERYGRNLPASSAPLAKAALRRRIAGTLLSDRSDLPSLGDVGPTMRSGTALSESDVFLFPSGMSAIFHAHQTALRWRGDSAGKSVCFGFPYTDTLKILQKWGPGCHFYGKGNDAELDEFEALLQAQSSSGESRILALFCEFPSNPLLRSPDLPRIRRLADKYDFLVVVDETIGNFLNVEVLPYADMVVSSLTKVFSGDANVMGGSMVVNPKGRHAEEVRQVLLGQGGAGGEYEDNYWGVDAVFMERNSRDFARRVQRIDANAEALASMLHARLNSSPVLKGVYYPKFETRSHYDACRRKIALPYPRDAEEQKEQQGGFGGLFSVIFTTLSASQAFYDALCCAKGPSLGTNFTLASPYTLLAHYYELDWAKQFGVEASLVRVSTGLEETKGLVEMFERALRKAEESEKK</sequence>
<dbReference type="GO" id="GO:0019346">
    <property type="term" value="P:transsulfuration"/>
    <property type="evidence" value="ECO:0007669"/>
    <property type="project" value="InterPro"/>
</dbReference>
<evidence type="ECO:0000256" key="1">
    <source>
        <dbReference type="ARBA" id="ARBA00001933"/>
    </source>
</evidence>
<dbReference type="Proteomes" id="UP000245884">
    <property type="component" value="Unassembled WGS sequence"/>
</dbReference>
<feature type="compositionally biased region" description="Low complexity" evidence="11">
    <location>
        <begin position="246"/>
        <end position="279"/>
    </location>
</feature>
<dbReference type="GO" id="GO:0030170">
    <property type="term" value="F:pyridoxal phosphate binding"/>
    <property type="evidence" value="ECO:0007669"/>
    <property type="project" value="InterPro"/>
</dbReference>
<evidence type="ECO:0000256" key="7">
    <source>
        <dbReference type="ARBA" id="ARBA00058439"/>
    </source>
</evidence>
<dbReference type="InterPro" id="IPR015424">
    <property type="entry name" value="PyrdxlP-dep_Trfase"/>
</dbReference>
<comment type="catalytic activity">
    <reaction evidence="6">
        <text>O-succinyl-L-homoserine + L-cysteine = L,L-cystathionine + succinate + H(+)</text>
        <dbReference type="Rhea" id="RHEA:20397"/>
        <dbReference type="ChEBI" id="CHEBI:15378"/>
        <dbReference type="ChEBI" id="CHEBI:30031"/>
        <dbReference type="ChEBI" id="CHEBI:35235"/>
        <dbReference type="ChEBI" id="CHEBI:57661"/>
        <dbReference type="ChEBI" id="CHEBI:58161"/>
        <dbReference type="EC" id="2.5.1.48"/>
    </reaction>
</comment>
<dbReference type="GO" id="GO:0009086">
    <property type="term" value="P:methionine biosynthetic process"/>
    <property type="evidence" value="ECO:0007669"/>
    <property type="project" value="UniProtKB-KW"/>
</dbReference>
<keyword evidence="2" id="KW-0028">Amino-acid biosynthesis</keyword>
<evidence type="ECO:0000256" key="2">
    <source>
        <dbReference type="ARBA" id="ARBA00022605"/>
    </source>
</evidence>
<proteinExistence type="predicted"/>
<evidence type="ECO:0000256" key="11">
    <source>
        <dbReference type="SAM" id="MobiDB-lite"/>
    </source>
</evidence>
<dbReference type="AlphaFoldDB" id="A0A316UJS1"/>
<evidence type="ECO:0000256" key="4">
    <source>
        <dbReference type="ARBA" id="ARBA00022898"/>
    </source>
</evidence>
<dbReference type="Gene3D" id="3.40.640.10">
    <property type="entry name" value="Type I PLP-dependent aspartate aminotransferase-like (Major domain)"/>
    <property type="match status" value="1"/>
</dbReference>
<dbReference type="Pfam" id="PF01053">
    <property type="entry name" value="Cys_Met_Meta_PP"/>
    <property type="match status" value="1"/>
</dbReference>
<dbReference type="OrthoDB" id="10047078at2759"/>
<dbReference type="FunFam" id="3.40.640.10:FF:000111">
    <property type="entry name" value="Cystathionine gamma-synthase"/>
    <property type="match status" value="1"/>
</dbReference>
<protein>
    <recommendedName>
        <fullName evidence="9">cystathionine gamma-synthase</fullName>
        <ecNumber evidence="9">2.5.1.48</ecNumber>
    </recommendedName>
    <alternativeName>
        <fullName evidence="10">O-succinylhomoserine (thiol)-lyase</fullName>
    </alternativeName>
</protein>
<evidence type="ECO:0000256" key="5">
    <source>
        <dbReference type="ARBA" id="ARBA00023167"/>
    </source>
</evidence>
<dbReference type="GeneID" id="37028660"/>
<feature type="compositionally biased region" description="Low complexity" evidence="11">
    <location>
        <begin position="213"/>
        <end position="228"/>
    </location>
</feature>
<evidence type="ECO:0000256" key="8">
    <source>
        <dbReference type="ARBA" id="ARBA00060510"/>
    </source>
</evidence>
<comment type="cofactor">
    <cofactor evidence="1">
        <name>pyridoxal 5'-phosphate</name>
        <dbReference type="ChEBI" id="CHEBI:597326"/>
    </cofactor>
</comment>
<dbReference type="InterPro" id="IPR051750">
    <property type="entry name" value="Trans-sulfuration_enzymes"/>
</dbReference>
<evidence type="ECO:0000313" key="13">
    <source>
        <dbReference type="Proteomes" id="UP000245884"/>
    </source>
</evidence>
<reference evidence="12 13" key="1">
    <citation type="journal article" date="2018" name="Mol. Biol. Evol.">
        <title>Broad Genomic Sampling Reveals a Smut Pathogenic Ancestry of the Fungal Clade Ustilaginomycotina.</title>
        <authorList>
            <person name="Kijpornyongpan T."/>
            <person name="Mondo S.J."/>
            <person name="Barry K."/>
            <person name="Sandor L."/>
            <person name="Lee J."/>
            <person name="Lipzen A."/>
            <person name="Pangilinan J."/>
            <person name="LaButti K."/>
            <person name="Hainaut M."/>
            <person name="Henrissat B."/>
            <person name="Grigoriev I.V."/>
            <person name="Spatafora J.W."/>
            <person name="Aime M.C."/>
        </authorList>
    </citation>
    <scope>NUCLEOTIDE SEQUENCE [LARGE SCALE GENOMIC DNA]</scope>
    <source>
        <strain evidence="12 13">MCA 5214</strain>
    </source>
</reference>
<dbReference type="InterPro" id="IPR000277">
    <property type="entry name" value="Cys/Met-Metab_PyrdxlP-dep_enz"/>
</dbReference>
<dbReference type="GO" id="GO:0003962">
    <property type="term" value="F:cystathionine gamma-synthase activity"/>
    <property type="evidence" value="ECO:0007669"/>
    <property type="project" value="UniProtKB-EC"/>
</dbReference>
<dbReference type="FunFam" id="3.90.1150.10:FF:000063">
    <property type="entry name" value="Probable cystathionine gamma-synthase"/>
    <property type="match status" value="1"/>
</dbReference>
<comment type="pathway">
    <text evidence="8">Amino-acid biosynthesis; L-methionine biosynthesis via de novo pathway; L-cystathionine from O-succinyl-L-homoserine: step 1/1.</text>
</comment>
<evidence type="ECO:0000313" key="12">
    <source>
        <dbReference type="EMBL" id="PWN25516.1"/>
    </source>
</evidence>
<dbReference type="SUPFAM" id="SSF53383">
    <property type="entry name" value="PLP-dependent transferases"/>
    <property type="match status" value="1"/>
</dbReference>
<dbReference type="InterPro" id="IPR015421">
    <property type="entry name" value="PyrdxlP-dep_Trfase_major"/>
</dbReference>
<feature type="compositionally biased region" description="Basic residues" evidence="11">
    <location>
        <begin position="235"/>
        <end position="244"/>
    </location>
</feature>
<comment type="function">
    <text evidence="7">Catalyzes the formation of L-cystathionine from O-succinyl-L-homoserine (OSHS) and L-cysteine, via a gamma-replacement reaction. In the absence of thiol, catalyzes gamma-elimination to form 2-oxobutanoate, succinate and ammonia.</text>
</comment>
<organism evidence="12 13">
    <name type="scientific">Jaminaea rosea</name>
    <dbReference type="NCBI Taxonomy" id="1569628"/>
    <lineage>
        <taxon>Eukaryota</taxon>
        <taxon>Fungi</taxon>
        <taxon>Dikarya</taxon>
        <taxon>Basidiomycota</taxon>
        <taxon>Ustilaginomycotina</taxon>
        <taxon>Exobasidiomycetes</taxon>
        <taxon>Microstromatales</taxon>
        <taxon>Microstromatales incertae sedis</taxon>
        <taxon>Jaminaea</taxon>
    </lineage>
</organism>
<evidence type="ECO:0000256" key="10">
    <source>
        <dbReference type="ARBA" id="ARBA00083849"/>
    </source>
</evidence>
<gene>
    <name evidence="12" type="ORF">BDZ90DRAFT_233960</name>
</gene>
<dbReference type="Gene3D" id="3.90.1150.10">
    <property type="entry name" value="Aspartate Aminotransferase, domain 1"/>
    <property type="match status" value="1"/>
</dbReference>
<keyword evidence="5" id="KW-0486">Methionine biosynthesis</keyword>
<accession>A0A316UJS1</accession>
<dbReference type="EC" id="2.5.1.48" evidence="9"/>
<keyword evidence="13" id="KW-1185">Reference proteome</keyword>
<evidence type="ECO:0000256" key="3">
    <source>
        <dbReference type="ARBA" id="ARBA00022679"/>
    </source>
</evidence>
<keyword evidence="3 12" id="KW-0808">Transferase</keyword>
<dbReference type="PANTHER" id="PTHR42699">
    <property type="match status" value="1"/>
</dbReference>
<dbReference type="STRING" id="1569628.A0A316UJS1"/>
<dbReference type="PANTHER" id="PTHR42699:SF1">
    <property type="entry name" value="CYSTATHIONINE GAMMA-SYNTHASE-RELATED"/>
    <property type="match status" value="1"/>
</dbReference>
<evidence type="ECO:0000256" key="9">
    <source>
        <dbReference type="ARBA" id="ARBA00066530"/>
    </source>
</evidence>
<name>A0A316UJS1_9BASI</name>
<dbReference type="InterPro" id="IPR015422">
    <property type="entry name" value="PyrdxlP-dep_Trfase_small"/>
</dbReference>
<feature type="region of interest" description="Disordered" evidence="11">
    <location>
        <begin position="197"/>
        <end position="281"/>
    </location>
</feature>
<evidence type="ECO:0000256" key="6">
    <source>
        <dbReference type="ARBA" id="ARBA00051441"/>
    </source>
</evidence>
<dbReference type="EMBL" id="KZ819675">
    <property type="protein sequence ID" value="PWN25516.1"/>
    <property type="molecule type" value="Genomic_DNA"/>
</dbReference>
<keyword evidence="4" id="KW-0663">Pyridoxal phosphate</keyword>